<evidence type="ECO:0000313" key="8">
    <source>
        <dbReference type="EMBL" id="TEA06183.1"/>
    </source>
</evidence>
<dbReference type="PANTHER" id="PTHR36923:SF3">
    <property type="entry name" value="FERREDOXIN"/>
    <property type="match status" value="1"/>
</dbReference>
<organism evidence="8 9">
    <name type="scientific">Mycobacteroides salmoniphilum</name>
    <dbReference type="NCBI Taxonomy" id="404941"/>
    <lineage>
        <taxon>Bacteria</taxon>
        <taxon>Bacillati</taxon>
        <taxon>Actinomycetota</taxon>
        <taxon>Actinomycetes</taxon>
        <taxon>Mycobacteriales</taxon>
        <taxon>Mycobacteriaceae</taxon>
        <taxon>Mycobacteroides</taxon>
    </lineage>
</organism>
<dbReference type="Gene3D" id="3.30.70.20">
    <property type="match status" value="1"/>
</dbReference>
<evidence type="ECO:0000313" key="9">
    <source>
        <dbReference type="Proteomes" id="UP000294604"/>
    </source>
</evidence>
<accession>A0A4R8SVF9</accession>
<evidence type="ECO:0000256" key="3">
    <source>
        <dbReference type="ARBA" id="ARBA00022723"/>
    </source>
</evidence>
<dbReference type="Proteomes" id="UP000294604">
    <property type="component" value="Unassembled WGS sequence"/>
</dbReference>
<evidence type="ECO:0000256" key="1">
    <source>
        <dbReference type="ARBA" id="ARBA00001927"/>
    </source>
</evidence>
<evidence type="ECO:0000256" key="5">
    <source>
        <dbReference type="ARBA" id="ARBA00023004"/>
    </source>
</evidence>
<dbReference type="EMBL" id="PECL01000007">
    <property type="protein sequence ID" value="TEA06183.1"/>
    <property type="molecule type" value="Genomic_DNA"/>
</dbReference>
<dbReference type="GO" id="GO:0046872">
    <property type="term" value="F:metal ion binding"/>
    <property type="evidence" value="ECO:0007669"/>
    <property type="project" value="UniProtKB-KW"/>
</dbReference>
<evidence type="ECO:0000256" key="6">
    <source>
        <dbReference type="ARBA" id="ARBA00023014"/>
    </source>
</evidence>
<keyword evidence="3" id="KW-0479">Metal-binding</keyword>
<evidence type="ECO:0000256" key="4">
    <source>
        <dbReference type="ARBA" id="ARBA00022982"/>
    </source>
</evidence>
<keyword evidence="7" id="KW-0003">3Fe-4S</keyword>
<evidence type="ECO:0000256" key="2">
    <source>
        <dbReference type="ARBA" id="ARBA00022448"/>
    </source>
</evidence>
<dbReference type="SUPFAM" id="SSF54862">
    <property type="entry name" value="4Fe-4S ferredoxins"/>
    <property type="match status" value="1"/>
</dbReference>
<keyword evidence="6" id="KW-0411">Iron-sulfur</keyword>
<evidence type="ECO:0008006" key="10">
    <source>
        <dbReference type="Google" id="ProtNLM"/>
    </source>
</evidence>
<protein>
    <recommendedName>
        <fullName evidence="10">Ferredoxin</fullName>
    </recommendedName>
</protein>
<dbReference type="Pfam" id="PF13459">
    <property type="entry name" value="Fer4_15"/>
    <property type="match status" value="1"/>
</dbReference>
<proteinExistence type="predicted"/>
<sequence length="76" mass="8046">MPMGSVTVSIDPDVCMGSGYCVREHPELFRMTTEGIAELYSDTKGSVLLAISDNIREAAERASAICPAAAITVIGR</sequence>
<dbReference type="InterPro" id="IPR051269">
    <property type="entry name" value="Fe-S_cluster_ET"/>
</dbReference>
<keyword evidence="2" id="KW-0813">Transport</keyword>
<dbReference type="GO" id="GO:0051538">
    <property type="term" value="F:3 iron, 4 sulfur cluster binding"/>
    <property type="evidence" value="ECO:0007669"/>
    <property type="project" value="UniProtKB-KW"/>
</dbReference>
<gene>
    <name evidence="8" type="ORF">CCUG60884_01320</name>
</gene>
<comment type="caution">
    <text evidence="8">The sequence shown here is derived from an EMBL/GenBank/DDBJ whole genome shotgun (WGS) entry which is preliminary data.</text>
</comment>
<dbReference type="AlphaFoldDB" id="A0A4R8SVF9"/>
<keyword evidence="4" id="KW-0249">Electron transport</keyword>
<comment type="cofactor">
    <cofactor evidence="1">
        <name>[3Fe-4S] cluster</name>
        <dbReference type="ChEBI" id="CHEBI:21137"/>
    </cofactor>
</comment>
<name>A0A4R8SVF9_9MYCO</name>
<keyword evidence="5" id="KW-0408">Iron</keyword>
<dbReference type="PANTHER" id="PTHR36923">
    <property type="entry name" value="FERREDOXIN"/>
    <property type="match status" value="1"/>
</dbReference>
<evidence type="ECO:0000256" key="7">
    <source>
        <dbReference type="ARBA" id="ARBA00023291"/>
    </source>
</evidence>
<reference evidence="8 9" key="1">
    <citation type="journal article" date="2019" name="Sci. Rep.">
        <title>Extended insight into the Mycobacterium chelonae-abscessus complex through whole genome sequencing of Mycobacterium salmoniphilum outbreak and Mycobacterium salmoniphilum-like strains.</title>
        <authorList>
            <person name="Behra P.R.K."/>
            <person name="Das S."/>
            <person name="Pettersson B.M.F."/>
            <person name="Shirreff L."/>
            <person name="DuCote T."/>
            <person name="Jacobsson K.G."/>
            <person name="Ennis D.G."/>
            <person name="Kirsebom L.A."/>
        </authorList>
    </citation>
    <scope>NUCLEOTIDE SEQUENCE [LARGE SCALE GENOMIC DNA]</scope>
    <source>
        <strain evidence="8 9">CCUG 60884</strain>
    </source>
</reference>